<dbReference type="EMBL" id="JBHSLU010000009">
    <property type="protein sequence ID" value="MFC5504889.1"/>
    <property type="molecule type" value="Genomic_DNA"/>
</dbReference>
<evidence type="ECO:0000256" key="1">
    <source>
        <dbReference type="ARBA" id="ARBA00008683"/>
    </source>
</evidence>
<comment type="similarity">
    <text evidence="1">Belongs to the peptidase S49 family.</text>
</comment>
<dbReference type="SUPFAM" id="SSF52096">
    <property type="entry name" value="ClpP/crotonase"/>
    <property type="match status" value="1"/>
</dbReference>
<comment type="caution">
    <text evidence="3">The sequence shown here is derived from an EMBL/GenBank/DDBJ whole genome shotgun (WGS) entry which is preliminary data.</text>
</comment>
<protein>
    <submittedName>
        <fullName evidence="3">S49 family peptidase</fullName>
        <ecNumber evidence="3">3.4.21.-</ecNumber>
    </submittedName>
</protein>
<dbReference type="GO" id="GO:0016787">
    <property type="term" value="F:hydrolase activity"/>
    <property type="evidence" value="ECO:0007669"/>
    <property type="project" value="UniProtKB-KW"/>
</dbReference>
<dbReference type="Proteomes" id="UP001596060">
    <property type="component" value="Unassembled WGS sequence"/>
</dbReference>
<evidence type="ECO:0000313" key="4">
    <source>
        <dbReference type="Proteomes" id="UP001596060"/>
    </source>
</evidence>
<name>A0ABW0NZ95_9HYPH</name>
<keyword evidence="4" id="KW-1185">Reference proteome</keyword>
<accession>A0ABW0NZ95</accession>
<proteinExistence type="inferred from homology"/>
<dbReference type="InterPro" id="IPR002142">
    <property type="entry name" value="Peptidase_S49"/>
</dbReference>
<dbReference type="PANTHER" id="PTHR42987:SF4">
    <property type="entry name" value="PROTEASE SOHB-RELATED"/>
    <property type="match status" value="1"/>
</dbReference>
<dbReference type="CDD" id="cd07022">
    <property type="entry name" value="S49_Sppa_36K_type"/>
    <property type="match status" value="1"/>
</dbReference>
<dbReference type="Gene3D" id="3.90.226.10">
    <property type="entry name" value="2-enoyl-CoA Hydratase, Chain A, domain 1"/>
    <property type="match status" value="1"/>
</dbReference>
<sequence>MRNAGRGFGDGPRYAVIDGVAVIPVSGALLNRFDFLGDGSPYTSYGALTREVNRAAADTSIRAIVLAVSSPGGAADGILAPAAAIRDARKVKPVTALVSGLAASGGFWLAAQAGEIVLADDMAQVGSIGVYVLHIAMAGLLDKAGVDVSVIYSGEHKVDGHPFAALPPAVRDQIQSEVDDLRLLFAREVSIGRPALSEKAALATEARMFAALDPKTGTRPAISARLADRVGGLSSVIAAFPKAGAGSKITGTTTMDENAIRADERARIGAILSSPEAAGRTDQARYLACQTDMTAEAAIGVMANSAKVTAASSTSYEQRKAASGAGGHVGIDTDHGSLSAKGVWGKARAGAGWGKAVERANAELGPTAVAGHSR</sequence>
<dbReference type="Pfam" id="PF01343">
    <property type="entry name" value="Peptidase_S49"/>
    <property type="match status" value="1"/>
</dbReference>
<gene>
    <name evidence="3" type="ORF">ACFPN9_06410</name>
</gene>
<dbReference type="InterPro" id="IPR033855">
    <property type="entry name" value="Protein_C"/>
</dbReference>
<dbReference type="InterPro" id="IPR029045">
    <property type="entry name" value="ClpP/crotonase-like_dom_sf"/>
</dbReference>
<feature type="domain" description="Peptidase S49" evidence="2">
    <location>
        <begin position="88"/>
        <end position="239"/>
    </location>
</feature>
<evidence type="ECO:0000259" key="2">
    <source>
        <dbReference type="Pfam" id="PF01343"/>
    </source>
</evidence>
<keyword evidence="3" id="KW-0378">Hydrolase</keyword>
<dbReference type="PANTHER" id="PTHR42987">
    <property type="entry name" value="PEPTIDASE S49"/>
    <property type="match status" value="1"/>
</dbReference>
<evidence type="ECO:0000313" key="3">
    <source>
        <dbReference type="EMBL" id="MFC5504889.1"/>
    </source>
</evidence>
<organism evidence="3 4">
    <name type="scientific">Bosea massiliensis</name>
    <dbReference type="NCBI Taxonomy" id="151419"/>
    <lineage>
        <taxon>Bacteria</taxon>
        <taxon>Pseudomonadati</taxon>
        <taxon>Pseudomonadota</taxon>
        <taxon>Alphaproteobacteria</taxon>
        <taxon>Hyphomicrobiales</taxon>
        <taxon>Boseaceae</taxon>
        <taxon>Bosea</taxon>
    </lineage>
</organism>
<reference evidence="4" key="1">
    <citation type="journal article" date="2019" name="Int. J. Syst. Evol. Microbiol.">
        <title>The Global Catalogue of Microorganisms (GCM) 10K type strain sequencing project: providing services to taxonomists for standard genome sequencing and annotation.</title>
        <authorList>
            <consortium name="The Broad Institute Genomics Platform"/>
            <consortium name="The Broad Institute Genome Sequencing Center for Infectious Disease"/>
            <person name="Wu L."/>
            <person name="Ma J."/>
        </authorList>
    </citation>
    <scope>NUCLEOTIDE SEQUENCE [LARGE SCALE GENOMIC DNA]</scope>
    <source>
        <strain evidence="4">CCUG 43117</strain>
    </source>
</reference>
<dbReference type="EC" id="3.4.21.-" evidence="3"/>